<dbReference type="GO" id="GO:0016747">
    <property type="term" value="F:acyltransferase activity, transferring groups other than amino-acyl groups"/>
    <property type="evidence" value="ECO:0007669"/>
    <property type="project" value="InterPro"/>
</dbReference>
<evidence type="ECO:0000256" key="1">
    <source>
        <dbReference type="ARBA" id="ARBA00022679"/>
    </source>
</evidence>
<dbReference type="InterPro" id="IPR000182">
    <property type="entry name" value="GNAT_dom"/>
</dbReference>
<dbReference type="InterPro" id="IPR016181">
    <property type="entry name" value="Acyl_CoA_acyltransferase"/>
</dbReference>
<comment type="caution">
    <text evidence="4">The sequence shown here is derived from an EMBL/GenBank/DDBJ whole genome shotgun (WGS) entry which is preliminary data.</text>
</comment>
<evidence type="ECO:0000313" key="4">
    <source>
        <dbReference type="EMBL" id="GIJ57893.1"/>
    </source>
</evidence>
<dbReference type="SUPFAM" id="SSF55729">
    <property type="entry name" value="Acyl-CoA N-acyltransferases (Nat)"/>
    <property type="match status" value="1"/>
</dbReference>
<dbReference type="EMBL" id="BOPG01000033">
    <property type="protein sequence ID" value="GIJ57893.1"/>
    <property type="molecule type" value="Genomic_DNA"/>
</dbReference>
<keyword evidence="2" id="KW-0012">Acyltransferase</keyword>
<reference evidence="4" key="1">
    <citation type="submission" date="2021-01" db="EMBL/GenBank/DDBJ databases">
        <title>Whole genome shotgun sequence of Virgisporangium aurantiacum NBRC 16421.</title>
        <authorList>
            <person name="Komaki H."/>
            <person name="Tamura T."/>
        </authorList>
    </citation>
    <scope>NUCLEOTIDE SEQUENCE</scope>
    <source>
        <strain evidence="4">NBRC 16421</strain>
    </source>
</reference>
<evidence type="ECO:0000259" key="3">
    <source>
        <dbReference type="PROSITE" id="PS51186"/>
    </source>
</evidence>
<accession>A0A8J3ZAT4</accession>
<dbReference type="RefSeq" id="WP_203997758.1">
    <property type="nucleotide sequence ID" value="NZ_BOPG01000033.1"/>
</dbReference>
<keyword evidence="1" id="KW-0808">Transferase</keyword>
<name>A0A8J3ZAT4_9ACTN</name>
<sequence length="142" mass="14905">MTVSVEVVDAVDASLVDAVGRLVPQLSTAPPPDEEALRRLVDTPGVSLLVARAGDRIVGMLTLATFPTPTRLRAVIEDVVVDGAARGQGAGAALLREAARLAGEAGALDVDLTSRPVRAAANRLYRSFGFELRDTNAYRLAL</sequence>
<organism evidence="4 5">
    <name type="scientific">Virgisporangium aurantiacum</name>
    <dbReference type="NCBI Taxonomy" id="175570"/>
    <lineage>
        <taxon>Bacteria</taxon>
        <taxon>Bacillati</taxon>
        <taxon>Actinomycetota</taxon>
        <taxon>Actinomycetes</taxon>
        <taxon>Micromonosporales</taxon>
        <taxon>Micromonosporaceae</taxon>
        <taxon>Virgisporangium</taxon>
    </lineage>
</organism>
<keyword evidence="5" id="KW-1185">Reference proteome</keyword>
<protein>
    <recommendedName>
        <fullName evidence="3">N-acetyltransferase domain-containing protein</fullName>
    </recommendedName>
</protein>
<gene>
    <name evidence="4" type="ORF">Vau01_054090</name>
</gene>
<proteinExistence type="predicted"/>
<dbReference type="PROSITE" id="PS51186">
    <property type="entry name" value="GNAT"/>
    <property type="match status" value="1"/>
</dbReference>
<dbReference type="Gene3D" id="3.40.630.30">
    <property type="match status" value="1"/>
</dbReference>
<dbReference type="InterPro" id="IPR050832">
    <property type="entry name" value="Bact_Acetyltransf"/>
</dbReference>
<dbReference type="Pfam" id="PF00583">
    <property type="entry name" value="Acetyltransf_1"/>
    <property type="match status" value="1"/>
</dbReference>
<dbReference type="Proteomes" id="UP000612585">
    <property type="component" value="Unassembled WGS sequence"/>
</dbReference>
<dbReference type="PANTHER" id="PTHR43877">
    <property type="entry name" value="AMINOALKYLPHOSPHONATE N-ACETYLTRANSFERASE-RELATED-RELATED"/>
    <property type="match status" value="1"/>
</dbReference>
<evidence type="ECO:0000313" key="5">
    <source>
        <dbReference type="Proteomes" id="UP000612585"/>
    </source>
</evidence>
<dbReference type="AlphaFoldDB" id="A0A8J3ZAT4"/>
<feature type="domain" description="N-acetyltransferase" evidence="3">
    <location>
        <begin position="6"/>
        <end position="142"/>
    </location>
</feature>
<evidence type="ECO:0000256" key="2">
    <source>
        <dbReference type="ARBA" id="ARBA00023315"/>
    </source>
</evidence>